<dbReference type="AlphaFoldDB" id="A0AAN9AF04"/>
<dbReference type="EMBL" id="JAXCGZ010002121">
    <property type="protein sequence ID" value="KAK7084370.1"/>
    <property type="molecule type" value="Genomic_DNA"/>
</dbReference>
<accession>A0AAN9AF04</accession>
<name>A0AAN9AF04_HALRR</name>
<gene>
    <name evidence="1" type="ORF">SK128_008304</name>
</gene>
<sequence length="64" mass="7020">MVAELFTISVCDASCKKKWKENAQVVLSVAQVVPSISQVVLSFAQVVLSIAEVVLIIHVNMHRL</sequence>
<comment type="caution">
    <text evidence="1">The sequence shown here is derived from an EMBL/GenBank/DDBJ whole genome shotgun (WGS) entry which is preliminary data.</text>
</comment>
<organism evidence="1 2">
    <name type="scientific">Halocaridina rubra</name>
    <name type="common">Hawaiian red shrimp</name>
    <dbReference type="NCBI Taxonomy" id="373956"/>
    <lineage>
        <taxon>Eukaryota</taxon>
        <taxon>Metazoa</taxon>
        <taxon>Ecdysozoa</taxon>
        <taxon>Arthropoda</taxon>
        <taxon>Crustacea</taxon>
        <taxon>Multicrustacea</taxon>
        <taxon>Malacostraca</taxon>
        <taxon>Eumalacostraca</taxon>
        <taxon>Eucarida</taxon>
        <taxon>Decapoda</taxon>
        <taxon>Pleocyemata</taxon>
        <taxon>Caridea</taxon>
        <taxon>Atyoidea</taxon>
        <taxon>Atyidae</taxon>
        <taxon>Halocaridina</taxon>
    </lineage>
</organism>
<evidence type="ECO:0000313" key="2">
    <source>
        <dbReference type="Proteomes" id="UP001381693"/>
    </source>
</evidence>
<protein>
    <submittedName>
        <fullName evidence="1">Uncharacterized protein</fullName>
    </submittedName>
</protein>
<keyword evidence="2" id="KW-1185">Reference proteome</keyword>
<evidence type="ECO:0000313" key="1">
    <source>
        <dbReference type="EMBL" id="KAK7084370.1"/>
    </source>
</evidence>
<reference evidence="1 2" key="1">
    <citation type="submission" date="2023-11" db="EMBL/GenBank/DDBJ databases">
        <title>Halocaridina rubra genome assembly.</title>
        <authorList>
            <person name="Smith C."/>
        </authorList>
    </citation>
    <scope>NUCLEOTIDE SEQUENCE [LARGE SCALE GENOMIC DNA]</scope>
    <source>
        <strain evidence="1">EP-1</strain>
        <tissue evidence="1">Whole</tissue>
    </source>
</reference>
<dbReference type="Proteomes" id="UP001381693">
    <property type="component" value="Unassembled WGS sequence"/>
</dbReference>
<proteinExistence type="predicted"/>